<feature type="non-terminal residue" evidence="1">
    <location>
        <position position="1"/>
    </location>
</feature>
<evidence type="ECO:0000313" key="1">
    <source>
        <dbReference type="EMBL" id="GAJ05839.1"/>
    </source>
</evidence>
<name>X1TKN5_9ZZZZ</name>
<feature type="non-terminal residue" evidence="1">
    <location>
        <position position="261"/>
    </location>
</feature>
<reference evidence="1" key="1">
    <citation type="journal article" date="2014" name="Front. Microbiol.">
        <title>High frequency of phylogenetically diverse reductive dehalogenase-homologous genes in deep subseafloor sedimentary metagenomes.</title>
        <authorList>
            <person name="Kawai M."/>
            <person name="Futagami T."/>
            <person name="Toyoda A."/>
            <person name="Takaki Y."/>
            <person name="Nishi S."/>
            <person name="Hori S."/>
            <person name="Arai W."/>
            <person name="Tsubouchi T."/>
            <person name="Morono Y."/>
            <person name="Uchiyama I."/>
            <person name="Ito T."/>
            <person name="Fujiyama A."/>
            <person name="Inagaki F."/>
            <person name="Takami H."/>
        </authorList>
    </citation>
    <scope>NUCLEOTIDE SEQUENCE</scope>
    <source>
        <strain evidence="1">Expedition CK06-06</strain>
    </source>
</reference>
<comment type="caution">
    <text evidence="1">The sequence shown here is derived from an EMBL/GenBank/DDBJ whole genome shotgun (WGS) entry which is preliminary data.</text>
</comment>
<proteinExistence type="predicted"/>
<accession>X1TKN5</accession>
<gene>
    <name evidence="1" type="ORF">S12H4_41342</name>
</gene>
<dbReference type="EMBL" id="BARW01025186">
    <property type="protein sequence ID" value="GAJ05839.1"/>
    <property type="molecule type" value="Genomic_DNA"/>
</dbReference>
<dbReference type="AlphaFoldDB" id="X1TKN5"/>
<organism evidence="1">
    <name type="scientific">marine sediment metagenome</name>
    <dbReference type="NCBI Taxonomy" id="412755"/>
    <lineage>
        <taxon>unclassified sequences</taxon>
        <taxon>metagenomes</taxon>
        <taxon>ecological metagenomes</taxon>
    </lineage>
</organism>
<protein>
    <submittedName>
        <fullName evidence="1">Uncharacterized protein</fullName>
    </submittedName>
</protein>
<sequence length="261" mass="30174">HFLIGCLILKYVGYEGHVMNLPVCHYFANREQLNELLGKLNFDQLTPLSEIKKITKISREHLSYDLSSIPEHIGSVYLCACNPILRKWNATLLDKKKDLLVSFHERTGKSIIGCKLVIEEERSKNIGFTISREITKKEERITLPYFPDTLHERIYDSNGQLLEHSYGTWRNIQFNMNIQESVLNLNVQTNDGIEVYSVPKTSLASQTTVGEFDFSTAHYLRNALNTRKFEELESSKEFIFFPKHESSKLKAQSTVKELLNK</sequence>